<keyword evidence="1" id="KW-0547">Nucleotide-binding</keyword>
<dbReference type="Gene3D" id="3.40.50.300">
    <property type="entry name" value="P-loop containing nucleotide triphosphate hydrolases"/>
    <property type="match status" value="1"/>
</dbReference>
<dbReference type="EMBL" id="ML734786">
    <property type="protein sequence ID" value="KAB8240074.1"/>
    <property type="molecule type" value="Genomic_DNA"/>
</dbReference>
<evidence type="ECO:0000259" key="3">
    <source>
        <dbReference type="PROSITE" id="PS51388"/>
    </source>
</evidence>
<feature type="domain" description="Dynamin-type G" evidence="4">
    <location>
        <begin position="43"/>
        <end position="336"/>
    </location>
</feature>
<dbReference type="InterPro" id="IPR045063">
    <property type="entry name" value="Dynamin_N"/>
</dbReference>
<evidence type="ECO:0000256" key="2">
    <source>
        <dbReference type="ARBA" id="ARBA00023134"/>
    </source>
</evidence>
<keyword evidence="5" id="KW-0378">Hydrolase</keyword>
<dbReference type="GO" id="GO:0005525">
    <property type="term" value="F:GTP binding"/>
    <property type="evidence" value="ECO:0007669"/>
    <property type="project" value="InterPro"/>
</dbReference>
<dbReference type="InterPro" id="IPR020850">
    <property type="entry name" value="GED_dom"/>
</dbReference>
<dbReference type="PROSITE" id="PS51718">
    <property type="entry name" value="G_DYNAMIN_2"/>
    <property type="match status" value="1"/>
</dbReference>
<name>A0A5N6GFC6_ASPFL</name>
<sequence>MGGRPLNATSTENLHCTAGLRSAIVRNRLNQIDRIRGQGIGDSISLPQLVVCGDQSSGKSSVLAGVTGFAFPRQEGTCTRFATEIVIRHSNEPEMVTASIIPSLSRQDGSKDILRRFTRTLESTEELPSVVNEASVAMGIRGYTDCDDSPAFASDVLRIEIAGDTGLCLTIVDLPGLISVSDYEEGDIDVQLINALVDGYLSNTRSIILAVVQATNDIQNQQIIQRARRFDRSGERTLGIITKPDLVNEGTESRVARLANNLDITKLKLGYFLLKNPSPEHLKNSITMYEWEQTESQFFDSVPWKDLNLEHKRVGVKHLRAFLQDILAEHIERELPKVCDEIQARLKQTRESVSYLGDERSSTLEQRNYLLKISMGYLNLVHAALHGRYQEVEPSFFGDLPSQSSPNRLRARVHELNSDFAAFMHEYGQKRKIVRNEEITSEGSDAKQITSKRGNTFPEPLWVSEERFMLWVRQVYKNTRGLELSGSHNHTFLSELFHEQSSRWPALAAQHIRRVNQEIVDFTQRALCFIVKDNHVNEEIFKIINPLLLQNFRGAEIELQKICDDEKVQPMTYNHYYTDTIQKARSSRVKDFVRQLLCNIPFSSDGYSKSKASPNYDRLLASIDDHIIPDMDQAACDDAIEELTAYYKVSLKTFVDNICRQVLERHIISKLPVTFYPTQIGMIPDEDIKKIASESAETAKKRQELNSLADALQQSLSLLSQSTGVLIGTE</sequence>
<dbReference type="SMART" id="SM00053">
    <property type="entry name" value="DYNc"/>
    <property type="match status" value="1"/>
</dbReference>
<dbReference type="PROSITE" id="PS51388">
    <property type="entry name" value="GED"/>
    <property type="match status" value="1"/>
</dbReference>
<dbReference type="PRINTS" id="PR00195">
    <property type="entry name" value="DYNAMIN"/>
</dbReference>
<proteinExistence type="predicted"/>
<feature type="domain" description="GED" evidence="3">
    <location>
        <begin position="636"/>
        <end position="727"/>
    </location>
</feature>
<dbReference type="GO" id="GO:0016020">
    <property type="term" value="C:membrane"/>
    <property type="evidence" value="ECO:0007669"/>
    <property type="project" value="TreeGrafter"/>
</dbReference>
<dbReference type="GO" id="GO:0003924">
    <property type="term" value="F:GTPase activity"/>
    <property type="evidence" value="ECO:0007669"/>
    <property type="project" value="InterPro"/>
</dbReference>
<dbReference type="CDD" id="cd08771">
    <property type="entry name" value="DLP_1"/>
    <property type="match status" value="1"/>
</dbReference>
<dbReference type="Gene3D" id="1.20.120.1240">
    <property type="entry name" value="Dynamin, middle domain"/>
    <property type="match status" value="1"/>
</dbReference>
<dbReference type="InterPro" id="IPR027417">
    <property type="entry name" value="P-loop_NTPase"/>
</dbReference>
<dbReference type="InterPro" id="IPR000375">
    <property type="entry name" value="Dynamin_stalk"/>
</dbReference>
<dbReference type="GO" id="GO:0005739">
    <property type="term" value="C:mitochondrion"/>
    <property type="evidence" value="ECO:0007669"/>
    <property type="project" value="TreeGrafter"/>
</dbReference>
<dbReference type="GO" id="GO:0016559">
    <property type="term" value="P:peroxisome fission"/>
    <property type="evidence" value="ECO:0007669"/>
    <property type="project" value="TreeGrafter"/>
</dbReference>
<dbReference type="InterPro" id="IPR030381">
    <property type="entry name" value="G_DYNAMIN_dom"/>
</dbReference>
<evidence type="ECO:0000313" key="5">
    <source>
        <dbReference type="EMBL" id="KAB8240074.1"/>
    </source>
</evidence>
<dbReference type="FunFam" id="3.40.50.300:FF:001425">
    <property type="entry name" value="Dynamin GTPase, putative"/>
    <property type="match status" value="1"/>
</dbReference>
<dbReference type="Pfam" id="PF01031">
    <property type="entry name" value="Dynamin_M"/>
    <property type="match status" value="1"/>
</dbReference>
<keyword evidence="2" id="KW-0342">GTP-binding</keyword>
<evidence type="ECO:0000259" key="4">
    <source>
        <dbReference type="PROSITE" id="PS51718"/>
    </source>
</evidence>
<dbReference type="InterPro" id="IPR022812">
    <property type="entry name" value="Dynamin"/>
</dbReference>
<dbReference type="Pfam" id="PF00350">
    <property type="entry name" value="Dynamin_N"/>
    <property type="match status" value="1"/>
</dbReference>
<protein>
    <submittedName>
        <fullName evidence="5">P-loop containing nucleoside triphosphate hydrolase protein</fullName>
    </submittedName>
</protein>
<gene>
    <name evidence="5" type="ORF">BDV35DRAFT_398975</name>
</gene>
<dbReference type="SUPFAM" id="SSF52540">
    <property type="entry name" value="P-loop containing nucleoside triphosphate hydrolases"/>
    <property type="match status" value="1"/>
</dbReference>
<dbReference type="VEuPathDB" id="FungiDB:F9C07_2281310"/>
<reference evidence="5" key="1">
    <citation type="submission" date="2019-04" db="EMBL/GenBank/DDBJ databases">
        <title>Friends and foes A comparative genomics study of 23 Aspergillus species from section Flavi.</title>
        <authorList>
            <consortium name="DOE Joint Genome Institute"/>
            <person name="Kjaerbolling I."/>
            <person name="Vesth T."/>
            <person name="Frisvad J.C."/>
            <person name="Nybo J.L."/>
            <person name="Theobald S."/>
            <person name="Kildgaard S."/>
            <person name="Isbrandt T."/>
            <person name="Kuo A."/>
            <person name="Sato A."/>
            <person name="Lyhne E.K."/>
            <person name="Kogle M.E."/>
            <person name="Wiebenga A."/>
            <person name="Kun R.S."/>
            <person name="Lubbers R.J."/>
            <person name="Makela M.R."/>
            <person name="Barry K."/>
            <person name="Chovatia M."/>
            <person name="Clum A."/>
            <person name="Daum C."/>
            <person name="Haridas S."/>
            <person name="He G."/>
            <person name="LaButti K."/>
            <person name="Lipzen A."/>
            <person name="Mondo S."/>
            <person name="Riley R."/>
            <person name="Salamov A."/>
            <person name="Simmons B.A."/>
            <person name="Magnuson J.K."/>
            <person name="Henrissat B."/>
            <person name="Mortensen U.H."/>
            <person name="Larsen T.O."/>
            <person name="Devries R.P."/>
            <person name="Grigoriev I.V."/>
            <person name="Machida M."/>
            <person name="Baker S.E."/>
            <person name="Andersen M.R."/>
        </authorList>
    </citation>
    <scope>NUCLEOTIDE SEQUENCE [LARGE SCALE GENOMIC DNA]</scope>
    <source>
        <strain evidence="5">CBS 121.62</strain>
    </source>
</reference>
<dbReference type="VEuPathDB" id="FungiDB:AFLA_006357"/>
<dbReference type="InterPro" id="IPR001401">
    <property type="entry name" value="Dynamin_GTPase"/>
</dbReference>
<dbReference type="AlphaFoldDB" id="A0A5N6GFC6"/>
<dbReference type="GO" id="GO:0048312">
    <property type="term" value="P:intracellular distribution of mitochondria"/>
    <property type="evidence" value="ECO:0007669"/>
    <property type="project" value="TreeGrafter"/>
</dbReference>
<accession>A0A5N6GFC6</accession>
<dbReference type="GO" id="GO:0008017">
    <property type="term" value="F:microtubule binding"/>
    <property type="evidence" value="ECO:0007669"/>
    <property type="project" value="TreeGrafter"/>
</dbReference>
<dbReference type="GO" id="GO:0006897">
    <property type="term" value="P:endocytosis"/>
    <property type="evidence" value="ECO:0007669"/>
    <property type="project" value="TreeGrafter"/>
</dbReference>
<dbReference type="PANTHER" id="PTHR11566">
    <property type="entry name" value="DYNAMIN"/>
    <property type="match status" value="1"/>
</dbReference>
<organism evidence="5">
    <name type="scientific">Aspergillus flavus</name>
    <dbReference type="NCBI Taxonomy" id="5059"/>
    <lineage>
        <taxon>Eukaryota</taxon>
        <taxon>Fungi</taxon>
        <taxon>Dikarya</taxon>
        <taxon>Ascomycota</taxon>
        <taxon>Pezizomycotina</taxon>
        <taxon>Eurotiomycetes</taxon>
        <taxon>Eurotiomycetidae</taxon>
        <taxon>Eurotiales</taxon>
        <taxon>Aspergillaceae</taxon>
        <taxon>Aspergillus</taxon>
        <taxon>Aspergillus subgen. Circumdati</taxon>
    </lineage>
</organism>
<dbReference type="GO" id="GO:0000266">
    <property type="term" value="P:mitochondrial fission"/>
    <property type="evidence" value="ECO:0007669"/>
    <property type="project" value="TreeGrafter"/>
</dbReference>
<dbReference type="GO" id="GO:0005874">
    <property type="term" value="C:microtubule"/>
    <property type="evidence" value="ECO:0007669"/>
    <property type="project" value="TreeGrafter"/>
</dbReference>
<evidence type="ECO:0000256" key="1">
    <source>
        <dbReference type="ARBA" id="ARBA00022741"/>
    </source>
</evidence>
<dbReference type="PANTHER" id="PTHR11566:SF21">
    <property type="entry name" value="DYNAMIN RELATED PROTEIN 1, ISOFORM A"/>
    <property type="match status" value="1"/>
</dbReference>
<dbReference type="Proteomes" id="UP000325434">
    <property type="component" value="Unassembled WGS sequence"/>
</dbReference>